<reference evidence="3" key="1">
    <citation type="submission" date="2017-01" db="EMBL/GenBank/DDBJ databases">
        <title>Comparative genomics of anhydrobiosis in the tardigrade Hypsibius dujardini.</title>
        <authorList>
            <person name="Yoshida Y."/>
            <person name="Koutsovoulos G."/>
            <person name="Laetsch D."/>
            <person name="Stevens L."/>
            <person name="Kumar S."/>
            <person name="Horikawa D."/>
            <person name="Ishino K."/>
            <person name="Komine S."/>
            <person name="Tomita M."/>
            <person name="Blaxter M."/>
            <person name="Arakawa K."/>
        </authorList>
    </citation>
    <scope>NUCLEOTIDE SEQUENCE [LARGE SCALE GENOMIC DNA]</scope>
    <source>
        <strain evidence="3">Z151</strain>
    </source>
</reference>
<dbReference type="AlphaFoldDB" id="A0A9X6NLT5"/>
<feature type="compositionally biased region" description="Acidic residues" evidence="1">
    <location>
        <begin position="213"/>
        <end position="222"/>
    </location>
</feature>
<feature type="region of interest" description="Disordered" evidence="1">
    <location>
        <begin position="28"/>
        <end position="147"/>
    </location>
</feature>
<sequence>MPVYFPSVITMSSFQVSVTANADDIDGSFRTSLRSSGDWRPVRPKSGTRERSSSGTRNHSTTTSGRGGGPPPRSESVLGGGNQSINRTGSYRDSAFDSLDSFRSSSFTSGPSRNRASQRQSRSSQQQHTSRSRSRTGHRGGGYDATIYNDAPLVSRYNETGGELYQPVSYAWQAFKERLFDSSLSEKYETLQVGETPRNNRRYRSQSVNSGYIDDDDDDDPYSDAPPNAKKKLLFLQDPLARSMYRNLETFFDRKNLIRDAAAPGDLFSTSSSNNGGATSRSFNNFSRQQSSSHFGGEFEQRPQSSMDFRSASSQQTARGSHHDPPRSHSSLDNRNSSSSSGSGSFFGRRKKEQPPASARSHSADRADPHAARREIQQRFAKINFEEGTTDYDALFTVTEEGAADAAGSRENSDGQANMAKSEHGDVHHGGGHLQGTPKAKLDHLRY</sequence>
<name>A0A9X6NLT5_HYPEX</name>
<protein>
    <submittedName>
        <fullName evidence="2">Uncharacterized protein</fullName>
    </submittedName>
</protein>
<feature type="region of interest" description="Disordered" evidence="1">
    <location>
        <begin position="196"/>
        <end position="228"/>
    </location>
</feature>
<feature type="compositionally biased region" description="Polar residues" evidence="1">
    <location>
        <begin position="302"/>
        <end position="319"/>
    </location>
</feature>
<feature type="compositionally biased region" description="Low complexity" evidence="1">
    <location>
        <begin position="53"/>
        <end position="64"/>
    </location>
</feature>
<evidence type="ECO:0000313" key="3">
    <source>
        <dbReference type="Proteomes" id="UP000192578"/>
    </source>
</evidence>
<feature type="region of interest" description="Disordered" evidence="1">
    <location>
        <begin position="403"/>
        <end position="447"/>
    </location>
</feature>
<feature type="compositionally biased region" description="Low complexity" evidence="1">
    <location>
        <begin position="92"/>
        <end position="129"/>
    </location>
</feature>
<feature type="compositionally biased region" description="Low complexity" evidence="1">
    <location>
        <begin position="269"/>
        <end position="293"/>
    </location>
</feature>
<feature type="compositionally biased region" description="Basic and acidic residues" evidence="1">
    <location>
        <begin position="321"/>
        <end position="332"/>
    </location>
</feature>
<organism evidence="2 3">
    <name type="scientific">Hypsibius exemplaris</name>
    <name type="common">Freshwater tardigrade</name>
    <dbReference type="NCBI Taxonomy" id="2072580"/>
    <lineage>
        <taxon>Eukaryota</taxon>
        <taxon>Metazoa</taxon>
        <taxon>Ecdysozoa</taxon>
        <taxon>Tardigrada</taxon>
        <taxon>Eutardigrada</taxon>
        <taxon>Parachela</taxon>
        <taxon>Hypsibioidea</taxon>
        <taxon>Hypsibiidae</taxon>
        <taxon>Hypsibius</taxon>
    </lineage>
</organism>
<comment type="caution">
    <text evidence="2">The sequence shown here is derived from an EMBL/GenBank/DDBJ whole genome shotgun (WGS) entry which is preliminary data.</text>
</comment>
<evidence type="ECO:0000313" key="2">
    <source>
        <dbReference type="EMBL" id="OWA51894.1"/>
    </source>
</evidence>
<feature type="compositionally biased region" description="Low complexity" evidence="1">
    <location>
        <begin position="333"/>
        <end position="347"/>
    </location>
</feature>
<keyword evidence="3" id="KW-1185">Reference proteome</keyword>
<evidence type="ECO:0000256" key="1">
    <source>
        <dbReference type="SAM" id="MobiDB-lite"/>
    </source>
</evidence>
<accession>A0A9X6NLT5</accession>
<feature type="region of interest" description="Disordered" evidence="1">
    <location>
        <begin position="265"/>
        <end position="373"/>
    </location>
</feature>
<feature type="compositionally biased region" description="Basic and acidic residues" evidence="1">
    <location>
        <begin position="362"/>
        <end position="373"/>
    </location>
</feature>
<proteinExistence type="predicted"/>
<dbReference type="Proteomes" id="UP000192578">
    <property type="component" value="Unassembled WGS sequence"/>
</dbReference>
<gene>
    <name evidence="2" type="ORF">BV898_16355</name>
</gene>
<dbReference type="EMBL" id="MTYJ01000243">
    <property type="protein sequence ID" value="OWA51894.1"/>
    <property type="molecule type" value="Genomic_DNA"/>
</dbReference>
<dbReference type="OrthoDB" id="10601497at2759"/>